<name>A0A1W1CVX6_9ZZZZ</name>
<accession>A0A1W1CVX6</accession>
<evidence type="ECO:0008006" key="2">
    <source>
        <dbReference type="Google" id="ProtNLM"/>
    </source>
</evidence>
<dbReference type="AlphaFoldDB" id="A0A1W1CVX6"/>
<reference evidence="1" key="1">
    <citation type="submission" date="2016-10" db="EMBL/GenBank/DDBJ databases">
        <authorList>
            <person name="de Groot N.N."/>
        </authorList>
    </citation>
    <scope>NUCLEOTIDE SEQUENCE</scope>
</reference>
<evidence type="ECO:0000313" key="1">
    <source>
        <dbReference type="EMBL" id="SFV69974.1"/>
    </source>
</evidence>
<sequence>MGTVDEKYLKLLEKFQNLSKSTYSQTIFDVAGYPHYENVASNILAFFLNPNNEHGLDMLVLSSLLSLVDINNTNQTNVQVSREKQTLNNGRIDIVVETDSLIIGIENKIYAHLTNDFEDYSNSIKQWANGREVIKIILGIKKEQEPSEFKSITYDRLFTKVRERLGRYVTTSSQKWLLYFIDFMNTIEQLQGGNMEFDENDKFFMKNGDLVESLVVKRNEFLLKLNNRVEQLKYKIGKVKNCKKHCKKQWIYKDSCLVHEFVLSDHLIIFDLYISYRGWELQLFERDDKSNLYLKELISIGKPFNKDNFEYINSRYIIEHFSLDTELSKIGDKLLEWFRILLDLEKNYK</sequence>
<organism evidence="1">
    <name type="scientific">hydrothermal vent metagenome</name>
    <dbReference type="NCBI Taxonomy" id="652676"/>
    <lineage>
        <taxon>unclassified sequences</taxon>
        <taxon>metagenomes</taxon>
        <taxon>ecological metagenomes</taxon>
    </lineage>
</organism>
<proteinExistence type="predicted"/>
<gene>
    <name evidence="1" type="ORF">MNB_SV-13-1311</name>
</gene>
<dbReference type="Pfam" id="PF14281">
    <property type="entry name" value="PDDEXK_4"/>
    <property type="match status" value="1"/>
</dbReference>
<dbReference type="InterPro" id="IPR029470">
    <property type="entry name" value="PDDEXK_4"/>
</dbReference>
<protein>
    <recommendedName>
        <fullName evidence="2">PD-(D/E)XK nuclease superfamily protein</fullName>
    </recommendedName>
</protein>
<dbReference type="EMBL" id="FPHM01000141">
    <property type="protein sequence ID" value="SFV69974.1"/>
    <property type="molecule type" value="Genomic_DNA"/>
</dbReference>